<protein>
    <submittedName>
        <fullName evidence="1">Uncharacterized protein</fullName>
    </submittedName>
</protein>
<accession>A0A151RUN7</accession>
<dbReference type="OMA" id="DSCACQI"/>
<proteinExistence type="predicted"/>
<keyword evidence="2" id="KW-1185">Reference proteome</keyword>
<dbReference type="InterPro" id="IPR009057">
    <property type="entry name" value="Homeodomain-like_sf"/>
</dbReference>
<dbReference type="Gene3D" id="1.10.10.60">
    <property type="entry name" value="Homeodomain-like"/>
    <property type="match status" value="1"/>
</dbReference>
<dbReference type="CDD" id="cd00167">
    <property type="entry name" value="SANT"/>
    <property type="match status" value="1"/>
</dbReference>
<dbReference type="AlphaFoldDB" id="A0A151RUN7"/>
<dbReference type="PANTHER" id="PTHR46872:SF10">
    <property type="entry name" value="MYB-LIKE DOMAIN-CONTAINING PROTEIN"/>
    <property type="match status" value="1"/>
</dbReference>
<sequence>MNGHRLTSTPTLVTREKCSNKNVILNEKEYCELCSQDYNYLDDSYEFIEMINPMRQGHLKALESLVNEDFDYSSKNTLSLCSKNEDMELNQPQNNMSFEDNHISRLAIPIGPRFQAEIPKWEGAINIKNQNIDDLRWLGIQDWPMPNISEYNTKSIGEVRHDLCSCEFPGSIDCVKLHINERREFLKLSIGTTFSSWRFDEMGETVSKSWTLQEQKKFESLVKLNLSTNDKNLWKLVMKHFPSKSLKCMINYYYNVYLPRRLSVDTRSSCDAVNSDLDQDENHNNENDYSSTGMIIGFIYVSSILDLISFFSSCKYDKLFF</sequence>
<dbReference type="PANTHER" id="PTHR46872">
    <property type="entry name" value="DNA BINDING PROTEIN"/>
    <property type="match status" value="1"/>
</dbReference>
<dbReference type="SUPFAM" id="SSF46689">
    <property type="entry name" value="Homeodomain-like"/>
    <property type="match status" value="1"/>
</dbReference>
<dbReference type="STRING" id="3821.A0A151RUN7"/>
<evidence type="ECO:0000313" key="1">
    <source>
        <dbReference type="EMBL" id="KYP46258.1"/>
    </source>
</evidence>
<dbReference type="EMBL" id="KQ483563">
    <property type="protein sequence ID" value="KYP46258.1"/>
    <property type="molecule type" value="Genomic_DNA"/>
</dbReference>
<gene>
    <name evidence="1" type="ORF">KK1_032135</name>
</gene>
<reference evidence="1" key="1">
    <citation type="journal article" date="2012" name="Nat. Biotechnol.">
        <title>Draft genome sequence of pigeonpea (Cajanus cajan), an orphan legume crop of resource-poor farmers.</title>
        <authorList>
            <person name="Varshney R.K."/>
            <person name="Chen W."/>
            <person name="Li Y."/>
            <person name="Bharti A.K."/>
            <person name="Saxena R.K."/>
            <person name="Schlueter J.A."/>
            <person name="Donoghue M.T."/>
            <person name="Azam S."/>
            <person name="Fan G."/>
            <person name="Whaley A.M."/>
            <person name="Farmer A.D."/>
            <person name="Sheridan J."/>
            <person name="Iwata A."/>
            <person name="Tuteja R."/>
            <person name="Penmetsa R.V."/>
            <person name="Wu W."/>
            <person name="Upadhyaya H.D."/>
            <person name="Yang S.P."/>
            <person name="Shah T."/>
            <person name="Saxena K.B."/>
            <person name="Michael T."/>
            <person name="McCombie W.R."/>
            <person name="Yang B."/>
            <person name="Zhang G."/>
            <person name="Yang H."/>
            <person name="Wang J."/>
            <person name="Spillane C."/>
            <person name="Cook D.R."/>
            <person name="May G.D."/>
            <person name="Xu X."/>
            <person name="Jackson S.A."/>
        </authorList>
    </citation>
    <scope>NUCLEOTIDE SEQUENCE [LARGE SCALE GENOMIC DNA]</scope>
</reference>
<evidence type="ECO:0000313" key="2">
    <source>
        <dbReference type="Proteomes" id="UP000075243"/>
    </source>
</evidence>
<dbReference type="InterPro" id="IPR001005">
    <property type="entry name" value="SANT/Myb"/>
</dbReference>
<dbReference type="Proteomes" id="UP000075243">
    <property type="component" value="Unassembled WGS sequence"/>
</dbReference>
<organism evidence="1 2">
    <name type="scientific">Cajanus cajan</name>
    <name type="common">Pigeon pea</name>
    <name type="synonym">Cajanus indicus</name>
    <dbReference type="NCBI Taxonomy" id="3821"/>
    <lineage>
        <taxon>Eukaryota</taxon>
        <taxon>Viridiplantae</taxon>
        <taxon>Streptophyta</taxon>
        <taxon>Embryophyta</taxon>
        <taxon>Tracheophyta</taxon>
        <taxon>Spermatophyta</taxon>
        <taxon>Magnoliopsida</taxon>
        <taxon>eudicotyledons</taxon>
        <taxon>Gunneridae</taxon>
        <taxon>Pentapetalae</taxon>
        <taxon>rosids</taxon>
        <taxon>fabids</taxon>
        <taxon>Fabales</taxon>
        <taxon>Fabaceae</taxon>
        <taxon>Papilionoideae</taxon>
        <taxon>50 kb inversion clade</taxon>
        <taxon>NPAAA clade</taxon>
        <taxon>indigoferoid/millettioid clade</taxon>
        <taxon>Phaseoleae</taxon>
        <taxon>Cajanus</taxon>
    </lineage>
</organism>
<name>A0A151RUN7_CAJCA</name>
<dbReference type="Gramene" id="C.cajan_29881.t">
    <property type="protein sequence ID" value="C.cajan_29881.t.cds1"/>
    <property type="gene ID" value="C.cajan_29881"/>
</dbReference>